<reference evidence="2" key="1">
    <citation type="submission" date="2016-10" db="EMBL/GenBank/DDBJ databases">
        <authorList>
            <person name="Benchimol M."/>
            <person name="Almeida L.G."/>
            <person name="Vasconcelos A.T."/>
            <person name="Perreira-Neves A."/>
            <person name="Rosa I.A."/>
            <person name="Tasca T."/>
            <person name="Bogo M.R."/>
            <person name="de Souza W."/>
        </authorList>
    </citation>
    <scope>NUCLEOTIDE SEQUENCE [LARGE SCALE GENOMIC DNA]</scope>
    <source>
        <strain evidence="2">K</strain>
    </source>
</reference>
<sequence length="662" mass="75611">MSDDDEFDTPQYRMNKIESPKRSMQLRPHTPTFGLPPRTDSFQSFSVSFSEAIPPSENSLPRRVKSTSNIYDILLDSNTSSDRMNPSSLEPIDSEKVKIQLKKLYPNATPFIEKIVRKSSIGKNQIIIDILNETTFLPLSSILQSHKGRKALIIVPSMKISQWIRSFLIDSTALCPEGRSQQQKVLAQISSGRTQVLLCIANRLSTLNLTLFDIIFVAKSELCEDSLNTISNFPGIVILHQTPGFTINTRHNFEVSKNPDLSIQCTPTAIFEENYLDALDEAIDNEEKTCVIAPFKTVIDKIFKRIHSKSVKFSNNFSNDDCRACVSTTAVFYTMATFDHYIFVDFPPSLSYLLMASYIGRKVTVFVNTTIGLRLQTYSHSRGIDLPNVQHIVQSIFWSGSHYRKANEMTSISISGLDITNDSFNDLVSELSNRQFVKYLPFNHQILNIKINSIVHQRSALLSAVSQNRSNMHGFYNIPIISLCTQLNLTPMQLESELESLQNEKVIQYRFMEKSHYFTIIKEFSIDDDDEFMDTLRDLTNTFAAREDQRDHEFDLIYHVLKNPDDFTKVSEGGEPEEVEGLPHSPLNIEEIKKLLTNSRRSEWTPRAVARVFHGVSSPLFSSEEWSRSPYWNKQSDASFKDIMQFCQKIACNPTRITEDMV</sequence>
<organism evidence="2 3">
    <name type="scientific">Tritrichomonas foetus</name>
    <dbReference type="NCBI Taxonomy" id="1144522"/>
    <lineage>
        <taxon>Eukaryota</taxon>
        <taxon>Metamonada</taxon>
        <taxon>Parabasalia</taxon>
        <taxon>Tritrichomonadida</taxon>
        <taxon>Tritrichomonadidae</taxon>
        <taxon>Tritrichomonas</taxon>
    </lineage>
</organism>
<evidence type="ECO:0000256" key="1">
    <source>
        <dbReference type="SAM" id="MobiDB-lite"/>
    </source>
</evidence>
<dbReference type="AlphaFoldDB" id="A0A1J4JMI9"/>
<name>A0A1J4JMI9_9EUKA</name>
<dbReference type="RefSeq" id="XP_068353050.1">
    <property type="nucleotide sequence ID" value="XM_068494171.1"/>
</dbReference>
<gene>
    <name evidence="2" type="ORF">TRFO_08238</name>
</gene>
<keyword evidence="3" id="KW-1185">Reference proteome</keyword>
<comment type="caution">
    <text evidence="2">The sequence shown here is derived from an EMBL/GenBank/DDBJ whole genome shotgun (WGS) entry which is preliminary data.</text>
</comment>
<proteinExistence type="predicted"/>
<feature type="region of interest" description="Disordered" evidence="1">
    <location>
        <begin position="1"/>
        <end position="38"/>
    </location>
</feature>
<accession>A0A1J4JMI9</accession>
<dbReference type="EMBL" id="MLAK01000982">
    <property type="protein sequence ID" value="OHS99913.1"/>
    <property type="molecule type" value="Genomic_DNA"/>
</dbReference>
<dbReference type="Proteomes" id="UP000179807">
    <property type="component" value="Unassembled WGS sequence"/>
</dbReference>
<dbReference type="GeneID" id="94828875"/>
<evidence type="ECO:0000313" key="2">
    <source>
        <dbReference type="EMBL" id="OHS99913.1"/>
    </source>
</evidence>
<evidence type="ECO:0000313" key="3">
    <source>
        <dbReference type="Proteomes" id="UP000179807"/>
    </source>
</evidence>
<protein>
    <submittedName>
        <fullName evidence="2">Uncharacterized protein</fullName>
    </submittedName>
</protein>
<dbReference type="OrthoDB" id="1734902at2759"/>
<dbReference type="VEuPathDB" id="TrichDB:TRFO_08238"/>